<feature type="transmembrane region" description="Helical" evidence="1">
    <location>
        <begin position="163"/>
        <end position="186"/>
    </location>
</feature>
<name>A0A317KV16_9BACI</name>
<feature type="transmembrane region" description="Helical" evidence="1">
    <location>
        <begin position="97"/>
        <end position="126"/>
    </location>
</feature>
<keyword evidence="1" id="KW-0812">Transmembrane</keyword>
<proteinExistence type="predicted"/>
<evidence type="ECO:0000256" key="1">
    <source>
        <dbReference type="SAM" id="Phobius"/>
    </source>
</evidence>
<sequence length="204" mass="23602">MIHSKWYAVLETITNFILLNILWLLCSLPIITLFPATAAMFGVIRDWENNENVGIFKQFLINLKNHFKHSIFFKVLFLIFIVILVLDYAILNELNSPIMISLITALLFLVTIFTLFISMYIFPLMVSYDLSFKNLMRNSILFSMLYFPSTLLCLIIVSVAIFIVAIIPIVSCIILSPMAFLIFKICKRNFDKVSKMTKTKSIYT</sequence>
<dbReference type="Pfam" id="PF04854">
    <property type="entry name" value="DUF624"/>
    <property type="match status" value="1"/>
</dbReference>
<evidence type="ECO:0000313" key="3">
    <source>
        <dbReference type="Proteomes" id="UP000245624"/>
    </source>
</evidence>
<keyword evidence="1" id="KW-1133">Transmembrane helix</keyword>
<evidence type="ECO:0008006" key="4">
    <source>
        <dbReference type="Google" id="ProtNLM"/>
    </source>
</evidence>
<organism evidence="2 3">
    <name type="scientific">Gracilibacillus dipsosauri</name>
    <dbReference type="NCBI Taxonomy" id="178340"/>
    <lineage>
        <taxon>Bacteria</taxon>
        <taxon>Bacillati</taxon>
        <taxon>Bacillota</taxon>
        <taxon>Bacilli</taxon>
        <taxon>Bacillales</taxon>
        <taxon>Bacillaceae</taxon>
        <taxon>Gracilibacillus</taxon>
    </lineage>
</organism>
<feature type="transmembrane region" description="Helical" evidence="1">
    <location>
        <begin position="71"/>
        <end position="91"/>
    </location>
</feature>
<reference evidence="2 3" key="1">
    <citation type="submission" date="2018-05" db="EMBL/GenBank/DDBJ databases">
        <title>Genomic analysis of Gracilibacillus dipsosauri DD1 reveals novel features of a salt-tolerant amylase.</title>
        <authorList>
            <person name="Deutch C.E."/>
            <person name="Yang S."/>
        </authorList>
    </citation>
    <scope>NUCLEOTIDE SEQUENCE [LARGE SCALE GENOMIC DNA]</scope>
    <source>
        <strain evidence="2 3">DD1</strain>
    </source>
</reference>
<protein>
    <recommendedName>
        <fullName evidence="4">DUF624 domain-containing protein</fullName>
    </recommendedName>
</protein>
<dbReference type="Proteomes" id="UP000245624">
    <property type="component" value="Unassembled WGS sequence"/>
</dbReference>
<evidence type="ECO:0000313" key="2">
    <source>
        <dbReference type="EMBL" id="PWU67255.1"/>
    </source>
</evidence>
<dbReference type="InterPro" id="IPR006938">
    <property type="entry name" value="DUF624"/>
</dbReference>
<comment type="caution">
    <text evidence="2">The sequence shown here is derived from an EMBL/GenBank/DDBJ whole genome shotgun (WGS) entry which is preliminary data.</text>
</comment>
<accession>A0A317KV16</accession>
<gene>
    <name evidence="2" type="ORF">DLJ74_16940</name>
</gene>
<keyword evidence="3" id="KW-1185">Reference proteome</keyword>
<feature type="transmembrane region" description="Helical" evidence="1">
    <location>
        <begin position="138"/>
        <end position="157"/>
    </location>
</feature>
<dbReference type="EMBL" id="QGTD01000018">
    <property type="protein sequence ID" value="PWU67255.1"/>
    <property type="molecule type" value="Genomic_DNA"/>
</dbReference>
<feature type="transmembrane region" description="Helical" evidence="1">
    <location>
        <begin position="20"/>
        <end position="44"/>
    </location>
</feature>
<dbReference type="RefSeq" id="WP_109985343.1">
    <property type="nucleotide sequence ID" value="NZ_QGTD01000018.1"/>
</dbReference>
<dbReference type="AlphaFoldDB" id="A0A317KV16"/>
<keyword evidence="1" id="KW-0472">Membrane</keyword>
<dbReference type="OrthoDB" id="2182676at2"/>